<dbReference type="GO" id="GO:0004400">
    <property type="term" value="F:histidinol-phosphate transaminase activity"/>
    <property type="evidence" value="ECO:0007669"/>
    <property type="project" value="UniProtKB-UniRule"/>
</dbReference>
<comment type="cofactor">
    <cofactor evidence="1 9">
        <name>pyridoxal 5'-phosphate</name>
        <dbReference type="ChEBI" id="CHEBI:597326"/>
    </cofactor>
</comment>
<dbReference type="Gene3D" id="3.40.640.10">
    <property type="entry name" value="Type I PLP-dependent aspartate aminotransferase-like (Major domain)"/>
    <property type="match status" value="1"/>
</dbReference>
<dbReference type="SUPFAM" id="SSF53383">
    <property type="entry name" value="PLP-dependent transferases"/>
    <property type="match status" value="1"/>
</dbReference>
<keyword evidence="6 9" id="KW-0808">Transferase</keyword>
<feature type="domain" description="Aminotransferase class I/classII large" evidence="10">
    <location>
        <begin position="38"/>
        <end position="362"/>
    </location>
</feature>
<dbReference type="PANTHER" id="PTHR43643:SF3">
    <property type="entry name" value="HISTIDINOL-PHOSPHATE AMINOTRANSFERASE"/>
    <property type="match status" value="1"/>
</dbReference>
<dbReference type="OrthoDB" id="9813612at2"/>
<dbReference type="InterPro" id="IPR005861">
    <property type="entry name" value="HisP_aminotrans"/>
</dbReference>
<evidence type="ECO:0000256" key="8">
    <source>
        <dbReference type="ARBA" id="ARBA00047481"/>
    </source>
</evidence>
<dbReference type="EMBL" id="CABPRZ010000001">
    <property type="protein sequence ID" value="VVD65712.1"/>
    <property type="molecule type" value="Genomic_DNA"/>
</dbReference>
<dbReference type="AlphaFoldDB" id="A0A5E4RTI5"/>
<evidence type="ECO:0000256" key="2">
    <source>
        <dbReference type="ARBA" id="ARBA00005011"/>
    </source>
</evidence>
<dbReference type="RefSeq" id="WP_150695297.1">
    <property type="nucleotide sequence ID" value="NZ_CABPRZ010000001.1"/>
</dbReference>
<evidence type="ECO:0000256" key="1">
    <source>
        <dbReference type="ARBA" id="ARBA00001933"/>
    </source>
</evidence>
<dbReference type="Gene3D" id="3.90.1150.10">
    <property type="entry name" value="Aspartate Aminotransferase, domain 1"/>
    <property type="match status" value="1"/>
</dbReference>
<dbReference type="NCBIfam" id="TIGR01141">
    <property type="entry name" value="hisC"/>
    <property type="match status" value="1"/>
</dbReference>
<dbReference type="EC" id="2.6.1.9" evidence="9"/>
<sequence length="379" mass="40423">MSAAALIEHVRPEVLGLPPYNAGLSTEYVQAKYGVARVAKLGSNENPLGPSEAVARALQASAASVALYPDPSCTQLRDALATHLDCAPERLVFGNGSEDLIAIAAHALLAPGAEVVTIVPSFGLHILYPVSVGATVRAVKMRDDFSIDVDSIIAALTPNTRMVLISNPSNPVGVTIAPADMMRLFAAIGPETLLVWDEAYYEYAAADPGYADCFALLRDVRCPWLVLRTFSKAYALAGLRIGYGVASSPAVVDVLNRVRTPFNVNRLAQVAALAALDDTDHLARSVAHVVAERERMRSHLQAIRYVPAPSAGNFLFFDAHEDATALAERLLGHGVIVKAWREAGYTQCLRVSVGSRIDNDLFLTALADVARVGQASRAA</sequence>
<evidence type="ECO:0000313" key="11">
    <source>
        <dbReference type="EMBL" id="VVD65712.1"/>
    </source>
</evidence>
<dbReference type="CDD" id="cd00609">
    <property type="entry name" value="AAT_like"/>
    <property type="match status" value="1"/>
</dbReference>
<name>A0A5E4RTI5_9BURK</name>
<dbReference type="Pfam" id="PF00155">
    <property type="entry name" value="Aminotran_1_2"/>
    <property type="match status" value="1"/>
</dbReference>
<gene>
    <name evidence="9" type="primary">hisC</name>
    <name evidence="11" type="ORF">PTE30175_00332</name>
</gene>
<evidence type="ECO:0000256" key="5">
    <source>
        <dbReference type="ARBA" id="ARBA00022576"/>
    </source>
</evidence>
<dbReference type="Proteomes" id="UP000414233">
    <property type="component" value="Unassembled WGS sequence"/>
</dbReference>
<evidence type="ECO:0000256" key="3">
    <source>
        <dbReference type="ARBA" id="ARBA00007970"/>
    </source>
</evidence>
<dbReference type="InterPro" id="IPR015421">
    <property type="entry name" value="PyrdxlP-dep_Trfase_major"/>
</dbReference>
<dbReference type="InterPro" id="IPR001917">
    <property type="entry name" value="Aminotrans_II_pyridoxalP_BS"/>
</dbReference>
<dbReference type="GO" id="GO:0000105">
    <property type="term" value="P:L-histidine biosynthetic process"/>
    <property type="evidence" value="ECO:0007669"/>
    <property type="project" value="UniProtKB-UniRule"/>
</dbReference>
<dbReference type="InterPro" id="IPR050106">
    <property type="entry name" value="HistidinolP_aminotransfase"/>
</dbReference>
<feature type="modified residue" description="N6-(pyridoxal phosphate)lysine" evidence="9">
    <location>
        <position position="232"/>
    </location>
</feature>
<evidence type="ECO:0000259" key="10">
    <source>
        <dbReference type="Pfam" id="PF00155"/>
    </source>
</evidence>
<comment type="catalytic activity">
    <reaction evidence="8 9">
        <text>L-histidinol phosphate + 2-oxoglutarate = 3-(imidazol-4-yl)-2-oxopropyl phosphate + L-glutamate</text>
        <dbReference type="Rhea" id="RHEA:23744"/>
        <dbReference type="ChEBI" id="CHEBI:16810"/>
        <dbReference type="ChEBI" id="CHEBI:29985"/>
        <dbReference type="ChEBI" id="CHEBI:57766"/>
        <dbReference type="ChEBI" id="CHEBI:57980"/>
        <dbReference type="EC" id="2.6.1.9"/>
    </reaction>
</comment>
<keyword evidence="7 9" id="KW-0663">Pyridoxal phosphate</keyword>
<dbReference type="PANTHER" id="PTHR43643">
    <property type="entry name" value="HISTIDINOL-PHOSPHATE AMINOTRANSFERASE 2"/>
    <property type="match status" value="1"/>
</dbReference>
<evidence type="ECO:0000313" key="12">
    <source>
        <dbReference type="Proteomes" id="UP000414233"/>
    </source>
</evidence>
<keyword evidence="9" id="KW-0028">Amino-acid biosynthesis</keyword>
<dbReference type="InterPro" id="IPR015424">
    <property type="entry name" value="PyrdxlP-dep_Trfase"/>
</dbReference>
<protein>
    <recommendedName>
        <fullName evidence="9">Histidinol-phosphate aminotransferase</fullName>
        <ecNumber evidence="9">2.6.1.9</ecNumber>
    </recommendedName>
    <alternativeName>
        <fullName evidence="9">Imidazole acetol-phosphate transaminase</fullName>
    </alternativeName>
</protein>
<comment type="subunit">
    <text evidence="4 9">Homodimer.</text>
</comment>
<dbReference type="HAMAP" id="MF_01023">
    <property type="entry name" value="HisC_aminotrans_2"/>
    <property type="match status" value="1"/>
</dbReference>
<evidence type="ECO:0000256" key="7">
    <source>
        <dbReference type="ARBA" id="ARBA00022898"/>
    </source>
</evidence>
<keyword evidence="5 9" id="KW-0032">Aminotransferase</keyword>
<comment type="similarity">
    <text evidence="3 9">Belongs to the class-II pyridoxal-phosphate-dependent aminotransferase family. Histidinol-phosphate aminotransferase subfamily.</text>
</comment>
<dbReference type="InterPro" id="IPR004839">
    <property type="entry name" value="Aminotransferase_I/II_large"/>
</dbReference>
<organism evidence="11 12">
    <name type="scientific">Pandoraea terrae</name>
    <dbReference type="NCBI Taxonomy" id="1537710"/>
    <lineage>
        <taxon>Bacteria</taxon>
        <taxon>Pseudomonadati</taxon>
        <taxon>Pseudomonadota</taxon>
        <taxon>Betaproteobacteria</taxon>
        <taxon>Burkholderiales</taxon>
        <taxon>Burkholderiaceae</taxon>
        <taxon>Pandoraea</taxon>
    </lineage>
</organism>
<evidence type="ECO:0000256" key="9">
    <source>
        <dbReference type="HAMAP-Rule" id="MF_01023"/>
    </source>
</evidence>
<comment type="pathway">
    <text evidence="2 9">Amino-acid biosynthesis; L-histidine biosynthesis; L-histidine from 5-phospho-alpha-D-ribose 1-diphosphate: step 7/9.</text>
</comment>
<reference evidence="11 12" key="1">
    <citation type="submission" date="2019-08" db="EMBL/GenBank/DDBJ databases">
        <authorList>
            <person name="Peeters C."/>
        </authorList>
    </citation>
    <scope>NUCLEOTIDE SEQUENCE [LARGE SCALE GENOMIC DNA]</scope>
    <source>
        <strain evidence="11 12">LMG 30175</strain>
    </source>
</reference>
<evidence type="ECO:0000256" key="6">
    <source>
        <dbReference type="ARBA" id="ARBA00022679"/>
    </source>
</evidence>
<keyword evidence="12" id="KW-1185">Reference proteome</keyword>
<evidence type="ECO:0000256" key="4">
    <source>
        <dbReference type="ARBA" id="ARBA00011738"/>
    </source>
</evidence>
<proteinExistence type="inferred from homology"/>
<keyword evidence="9" id="KW-0368">Histidine biosynthesis</keyword>
<accession>A0A5E4RTI5</accession>
<dbReference type="InterPro" id="IPR015422">
    <property type="entry name" value="PyrdxlP-dep_Trfase_small"/>
</dbReference>
<dbReference type="UniPathway" id="UPA00031">
    <property type="reaction ID" value="UER00012"/>
</dbReference>
<dbReference type="PROSITE" id="PS00599">
    <property type="entry name" value="AA_TRANSFER_CLASS_2"/>
    <property type="match status" value="1"/>
</dbReference>
<dbReference type="GO" id="GO:0030170">
    <property type="term" value="F:pyridoxal phosphate binding"/>
    <property type="evidence" value="ECO:0007669"/>
    <property type="project" value="InterPro"/>
</dbReference>